<feature type="domain" description="Protein FecR C-terminal" evidence="3">
    <location>
        <begin position="275"/>
        <end position="343"/>
    </location>
</feature>
<dbReference type="InterPro" id="IPR032508">
    <property type="entry name" value="FecR_C"/>
</dbReference>
<dbReference type="OrthoDB" id="1523735at2"/>
<keyword evidence="1" id="KW-0812">Transmembrane</keyword>
<keyword evidence="1" id="KW-0472">Membrane</keyword>
<comment type="caution">
    <text evidence="4">The sequence shown here is derived from an EMBL/GenBank/DDBJ whole genome shotgun (WGS) entry which is preliminary data.</text>
</comment>
<accession>A0A3N4PL14</accession>
<proteinExistence type="predicted"/>
<dbReference type="PANTHER" id="PTHR30273">
    <property type="entry name" value="PERIPLASMIC SIGNAL SENSOR AND SIGMA FACTOR ACTIVATOR FECR-RELATED"/>
    <property type="match status" value="1"/>
</dbReference>
<dbReference type="InterPro" id="IPR006860">
    <property type="entry name" value="FecR"/>
</dbReference>
<gene>
    <name evidence="4" type="ORF">EGT74_20475</name>
</gene>
<protein>
    <submittedName>
        <fullName evidence="4">DUF4974 domain-containing protein</fullName>
    </submittedName>
</protein>
<feature type="domain" description="FecR protein" evidence="2">
    <location>
        <begin position="120"/>
        <end position="215"/>
    </location>
</feature>
<evidence type="ECO:0000256" key="1">
    <source>
        <dbReference type="SAM" id="Phobius"/>
    </source>
</evidence>
<dbReference type="PANTHER" id="PTHR30273:SF2">
    <property type="entry name" value="PROTEIN FECR"/>
    <property type="match status" value="1"/>
</dbReference>
<dbReference type="Gene3D" id="3.55.50.30">
    <property type="match status" value="1"/>
</dbReference>
<dbReference type="Proteomes" id="UP000278351">
    <property type="component" value="Unassembled WGS sequence"/>
</dbReference>
<feature type="transmembrane region" description="Helical" evidence="1">
    <location>
        <begin position="84"/>
        <end position="103"/>
    </location>
</feature>
<dbReference type="PIRSF" id="PIRSF018266">
    <property type="entry name" value="FecR"/>
    <property type="match status" value="1"/>
</dbReference>
<keyword evidence="5" id="KW-1185">Reference proteome</keyword>
<evidence type="ECO:0000313" key="4">
    <source>
        <dbReference type="EMBL" id="RPE09372.1"/>
    </source>
</evidence>
<evidence type="ECO:0000259" key="3">
    <source>
        <dbReference type="Pfam" id="PF16344"/>
    </source>
</evidence>
<dbReference type="GO" id="GO:0016989">
    <property type="term" value="F:sigma factor antagonist activity"/>
    <property type="evidence" value="ECO:0007669"/>
    <property type="project" value="TreeGrafter"/>
</dbReference>
<dbReference type="Pfam" id="PF04773">
    <property type="entry name" value="FecR"/>
    <property type="match status" value="1"/>
</dbReference>
<reference evidence="4 5" key="1">
    <citation type="submission" date="2018-11" db="EMBL/GenBank/DDBJ databases">
        <title>Chitinophaga lutea sp.nov., isolate from arsenic contaminated soil.</title>
        <authorList>
            <person name="Zong Y."/>
        </authorList>
    </citation>
    <scope>NUCLEOTIDE SEQUENCE [LARGE SCALE GENOMIC DNA]</scope>
    <source>
        <strain evidence="4 5">ZY74</strain>
    </source>
</reference>
<keyword evidence="1" id="KW-1133">Transmembrane helix</keyword>
<dbReference type="InterPro" id="IPR012373">
    <property type="entry name" value="Ferrdict_sens_TM"/>
</dbReference>
<dbReference type="RefSeq" id="WP_123848369.1">
    <property type="nucleotide sequence ID" value="NZ_RPDH01000002.1"/>
</dbReference>
<organism evidence="4 5">
    <name type="scientific">Chitinophaga lutea</name>
    <dbReference type="NCBI Taxonomy" id="2488634"/>
    <lineage>
        <taxon>Bacteria</taxon>
        <taxon>Pseudomonadati</taxon>
        <taxon>Bacteroidota</taxon>
        <taxon>Chitinophagia</taxon>
        <taxon>Chitinophagales</taxon>
        <taxon>Chitinophagaceae</taxon>
        <taxon>Chitinophaga</taxon>
    </lineage>
</organism>
<dbReference type="Pfam" id="PF16344">
    <property type="entry name" value="FecR_C"/>
    <property type="match status" value="1"/>
</dbReference>
<evidence type="ECO:0000259" key="2">
    <source>
        <dbReference type="Pfam" id="PF04773"/>
    </source>
</evidence>
<name>A0A3N4PL14_9BACT</name>
<evidence type="ECO:0000313" key="5">
    <source>
        <dbReference type="Proteomes" id="UP000278351"/>
    </source>
</evidence>
<dbReference type="Gene3D" id="2.60.120.1440">
    <property type="match status" value="1"/>
</dbReference>
<sequence length="354" mass="40218">MPDRFELEELVINDSFINYCFRRNEADVAFWERYLLERPAEAATVAEAKELVMGISLMLQEPAEELPVMETVVTPINPRRPLRMWAAAAAVILLVGTAGFFLFRPAAQQQLAQQADTAQVYTTAMAEKKTVRLADSTSVILNAGSELTVEKGFGRHNRSVKLKGEAFFQVEHDAALPFVVKTEGYDVRVLGTVFNVKAYPGEKKSETSLICGKVEIQLPDAAGSKVLRPKEKFVISRDLEPLPAAKKKEPQATAILPLSYNRKNVNIETAWSDNRLVFEDETFTDMREKLERWFDVRIIFEDELIEQYRFTATFEKENIVQVMKALQASYPFTCSMEGKTVKISNQHSRRQQRP</sequence>
<dbReference type="EMBL" id="RPDH01000002">
    <property type="protein sequence ID" value="RPE09372.1"/>
    <property type="molecule type" value="Genomic_DNA"/>
</dbReference>
<dbReference type="AlphaFoldDB" id="A0A3N4PL14"/>